<dbReference type="Pfam" id="PF03478">
    <property type="entry name" value="Beta-prop_KIB1-4"/>
    <property type="match status" value="1"/>
</dbReference>
<comment type="caution">
    <text evidence="4">The sequence shown here is derived from an EMBL/GenBank/DDBJ whole genome shotgun (WGS) entry which is preliminary data.</text>
</comment>
<dbReference type="InterPro" id="IPR035979">
    <property type="entry name" value="RBD_domain_sf"/>
</dbReference>
<dbReference type="Pfam" id="PF00076">
    <property type="entry name" value="RRM_1"/>
    <property type="match status" value="1"/>
</dbReference>
<keyword evidence="5" id="KW-1185">Reference proteome</keyword>
<evidence type="ECO:0000256" key="1">
    <source>
        <dbReference type="PROSITE-ProRule" id="PRU00176"/>
    </source>
</evidence>
<evidence type="ECO:0000256" key="2">
    <source>
        <dbReference type="SAM" id="MobiDB-lite"/>
    </source>
</evidence>
<evidence type="ECO:0000259" key="3">
    <source>
        <dbReference type="PROSITE" id="PS50102"/>
    </source>
</evidence>
<feature type="domain" description="RRM" evidence="3">
    <location>
        <begin position="500"/>
        <end position="571"/>
    </location>
</feature>
<dbReference type="GO" id="GO:0003723">
    <property type="term" value="F:RNA binding"/>
    <property type="evidence" value="ECO:0007669"/>
    <property type="project" value="UniProtKB-UniRule"/>
</dbReference>
<dbReference type="Gene3D" id="3.30.70.330">
    <property type="match status" value="1"/>
</dbReference>
<dbReference type="InterPro" id="IPR012677">
    <property type="entry name" value="Nucleotide-bd_a/b_plait_sf"/>
</dbReference>
<dbReference type="PANTHER" id="PTHR33110">
    <property type="entry name" value="F-BOX/KELCH-REPEAT PROTEIN-RELATED"/>
    <property type="match status" value="1"/>
</dbReference>
<keyword evidence="1" id="KW-0694">RNA-binding</keyword>
<dbReference type="InterPro" id="IPR005174">
    <property type="entry name" value="KIB1-4_b-propeller"/>
</dbReference>
<name>A0AAD8RX38_LOLMU</name>
<dbReference type="SUPFAM" id="SSF54928">
    <property type="entry name" value="RNA-binding domain, RBD"/>
    <property type="match status" value="1"/>
</dbReference>
<evidence type="ECO:0000313" key="5">
    <source>
        <dbReference type="Proteomes" id="UP001231189"/>
    </source>
</evidence>
<feature type="region of interest" description="Disordered" evidence="2">
    <location>
        <begin position="39"/>
        <end position="60"/>
    </location>
</feature>
<reference evidence="4" key="1">
    <citation type="submission" date="2023-07" db="EMBL/GenBank/DDBJ databases">
        <title>A chromosome-level genome assembly of Lolium multiflorum.</title>
        <authorList>
            <person name="Chen Y."/>
            <person name="Copetti D."/>
            <person name="Kolliker R."/>
            <person name="Studer B."/>
        </authorList>
    </citation>
    <scope>NUCLEOTIDE SEQUENCE</scope>
    <source>
        <strain evidence="4">02402/16</strain>
        <tissue evidence="4">Leaf</tissue>
    </source>
</reference>
<dbReference type="PANTHER" id="PTHR33110:SF134">
    <property type="entry name" value="OS09G0565350 PROTEIN"/>
    <property type="match status" value="1"/>
</dbReference>
<accession>A0AAD8RX38</accession>
<dbReference type="InterPro" id="IPR000504">
    <property type="entry name" value="RRM_dom"/>
</dbReference>
<evidence type="ECO:0000313" key="4">
    <source>
        <dbReference type="EMBL" id="KAK1632754.1"/>
    </source>
</evidence>
<dbReference type="SMART" id="SM00360">
    <property type="entry name" value="RRM"/>
    <property type="match status" value="1"/>
</dbReference>
<protein>
    <recommendedName>
        <fullName evidence="3">RRM domain-containing protein</fullName>
    </recommendedName>
</protein>
<dbReference type="AlphaFoldDB" id="A0AAD8RX38"/>
<dbReference type="PROSITE" id="PS50102">
    <property type="entry name" value="RRM"/>
    <property type="match status" value="1"/>
</dbReference>
<dbReference type="Proteomes" id="UP001231189">
    <property type="component" value="Unassembled WGS sequence"/>
</dbReference>
<proteinExistence type="predicted"/>
<gene>
    <name evidence="4" type="ORF">QYE76_007069</name>
</gene>
<sequence length="581" mass="64351">MAGNFTRALSPPHPRRSWSILLPPSLDFAATLLPPVSSAPPRYTEPAPPPPPPTGGAATTRSLAAPRWADLTSDLLRDISSRLHDAADFARFHAVCEPWRNSLPSPTTTTFFPCLVAPHDDFSGLKLIRCPFSNASYRAPAPVRFGKRGWVARTDGTAAWFFPDLPEPRLVDPLTGSAAPMPFFLDNGGAMENYSRGSMYDDGTTFLHYFTLGRTLVFKAAILFPGDTVWRFVEGTVNYWNPIKHYLAAYHEGKILLYMEIDTYHTYHSLALLDTDTGASVVERVERNEAWSMPDGEVITYWHESTHVLESRGELLRVSVLARRDGNLKGQGAAGHARALAVSVHALEGVEEADTADGSVTQVMKWTSRDGRSLADRVLFLGFPTSFSVEAARFHGAEDDVIGGCAYFFHSWSVGHGPAKSPCRLFRYSLVDRKAKYMEHLPPEWSGLKERCVWLLPQPEIAPLEVIRERLEAADVDFPIKRSTIHTEGRPQHSEPSFRVLVVVRNLPPSADSSRVSRFFDKHGKVVAVEVTAPGTARVTMLTRNEPDDAEAALDGLVMDGFALVVKRPRRKQRGRGNTIG</sequence>
<dbReference type="EMBL" id="JAUUTY010000005">
    <property type="protein sequence ID" value="KAK1632754.1"/>
    <property type="molecule type" value="Genomic_DNA"/>
</dbReference>
<organism evidence="4 5">
    <name type="scientific">Lolium multiflorum</name>
    <name type="common">Italian ryegrass</name>
    <name type="synonym">Lolium perenne subsp. multiflorum</name>
    <dbReference type="NCBI Taxonomy" id="4521"/>
    <lineage>
        <taxon>Eukaryota</taxon>
        <taxon>Viridiplantae</taxon>
        <taxon>Streptophyta</taxon>
        <taxon>Embryophyta</taxon>
        <taxon>Tracheophyta</taxon>
        <taxon>Spermatophyta</taxon>
        <taxon>Magnoliopsida</taxon>
        <taxon>Liliopsida</taxon>
        <taxon>Poales</taxon>
        <taxon>Poaceae</taxon>
        <taxon>BOP clade</taxon>
        <taxon>Pooideae</taxon>
        <taxon>Poodae</taxon>
        <taxon>Poeae</taxon>
        <taxon>Poeae Chloroplast Group 2 (Poeae type)</taxon>
        <taxon>Loliodinae</taxon>
        <taxon>Loliinae</taxon>
        <taxon>Lolium</taxon>
    </lineage>
</organism>